<comment type="caution">
    <text evidence="1">The sequence shown here is derived from an EMBL/GenBank/DDBJ whole genome shotgun (WGS) entry which is preliminary data.</text>
</comment>
<dbReference type="EMBL" id="JAJFAZ020000004">
    <property type="protein sequence ID" value="KAI5335922.1"/>
    <property type="molecule type" value="Genomic_DNA"/>
</dbReference>
<gene>
    <name evidence="1" type="ORF">L3X38_026056</name>
</gene>
<protein>
    <submittedName>
        <fullName evidence="1">Uncharacterized protein</fullName>
    </submittedName>
</protein>
<dbReference type="PANTHER" id="PTHR11439:SF467">
    <property type="entry name" value="INTEGRASE CATALYTIC DOMAIN-CONTAINING PROTEIN"/>
    <property type="match status" value="1"/>
</dbReference>
<reference evidence="1 2" key="1">
    <citation type="journal article" date="2022" name="G3 (Bethesda)">
        <title>Whole-genome sequence and methylome profiling of the almond [Prunus dulcis (Mill.) D.A. Webb] cultivar 'Nonpareil'.</title>
        <authorList>
            <person name="D'Amico-Willman K.M."/>
            <person name="Ouma W.Z."/>
            <person name="Meulia T."/>
            <person name="Sideli G.M."/>
            <person name="Gradziel T.M."/>
            <person name="Fresnedo-Ramirez J."/>
        </authorList>
    </citation>
    <scope>NUCLEOTIDE SEQUENCE [LARGE SCALE GENOMIC DNA]</scope>
    <source>
        <strain evidence="1">Clone GOH B32 T37-40</strain>
    </source>
</reference>
<proteinExistence type="predicted"/>
<dbReference type="Proteomes" id="UP001054821">
    <property type="component" value="Chromosome 4"/>
</dbReference>
<evidence type="ECO:0000313" key="2">
    <source>
        <dbReference type="Proteomes" id="UP001054821"/>
    </source>
</evidence>
<keyword evidence="2" id="KW-1185">Reference proteome</keyword>
<organism evidence="1 2">
    <name type="scientific">Prunus dulcis</name>
    <name type="common">Almond</name>
    <name type="synonym">Amygdalus dulcis</name>
    <dbReference type="NCBI Taxonomy" id="3755"/>
    <lineage>
        <taxon>Eukaryota</taxon>
        <taxon>Viridiplantae</taxon>
        <taxon>Streptophyta</taxon>
        <taxon>Embryophyta</taxon>
        <taxon>Tracheophyta</taxon>
        <taxon>Spermatophyta</taxon>
        <taxon>Magnoliopsida</taxon>
        <taxon>eudicotyledons</taxon>
        <taxon>Gunneridae</taxon>
        <taxon>Pentapetalae</taxon>
        <taxon>rosids</taxon>
        <taxon>fabids</taxon>
        <taxon>Rosales</taxon>
        <taxon>Rosaceae</taxon>
        <taxon>Amygdaloideae</taxon>
        <taxon>Amygdaleae</taxon>
        <taxon>Prunus</taxon>
    </lineage>
</organism>
<evidence type="ECO:0000313" key="1">
    <source>
        <dbReference type="EMBL" id="KAI5335922.1"/>
    </source>
</evidence>
<dbReference type="AlphaFoldDB" id="A0AAD4W4Q0"/>
<accession>A0AAD4W4Q0</accession>
<dbReference type="PANTHER" id="PTHR11439">
    <property type="entry name" value="GAG-POL-RELATED RETROTRANSPOSON"/>
    <property type="match status" value="1"/>
</dbReference>
<sequence>MRRFQSNPGMQHWIAGKKILRYLQRTKAYMLIYRRTKNLELVGYDDANLGKAKDNYISTSSFLSKMARADVTWKSLEGKDLTVLNSWPIKIIKLSGLQKLSALVLDLVGECYVAYLDRCTRY</sequence>
<name>A0AAD4W4Q0_PRUDU</name>